<dbReference type="InterPro" id="IPR029058">
    <property type="entry name" value="AB_hydrolase_fold"/>
</dbReference>
<dbReference type="PANTHER" id="PTHR43265">
    <property type="entry name" value="ESTERASE ESTD"/>
    <property type="match status" value="1"/>
</dbReference>
<proteinExistence type="predicted"/>
<dbReference type="GO" id="GO:0052689">
    <property type="term" value="F:carboxylic ester hydrolase activity"/>
    <property type="evidence" value="ECO:0007669"/>
    <property type="project" value="TreeGrafter"/>
</dbReference>
<evidence type="ECO:0000313" key="3">
    <source>
        <dbReference type="Proteomes" id="UP000277212"/>
    </source>
</evidence>
<dbReference type="SUPFAM" id="SSF53474">
    <property type="entry name" value="alpha/beta-Hydrolases"/>
    <property type="match status" value="1"/>
</dbReference>
<keyword evidence="3" id="KW-1185">Reference proteome</keyword>
<dbReference type="InterPro" id="IPR000073">
    <property type="entry name" value="AB_hydrolase_1"/>
</dbReference>
<dbReference type="EMBL" id="NKUJ01000338">
    <property type="protein sequence ID" value="RMJ07493.1"/>
    <property type="molecule type" value="Genomic_DNA"/>
</dbReference>
<dbReference type="PANTHER" id="PTHR43265:SF1">
    <property type="entry name" value="ESTERASE ESTD"/>
    <property type="match status" value="1"/>
</dbReference>
<dbReference type="AlphaFoldDB" id="A0A3M2RQA8"/>
<reference evidence="2 3" key="1">
    <citation type="submission" date="2017-06" db="EMBL/GenBank/DDBJ databases">
        <title>Comparative genomic analysis of Ambrosia Fusariam Clade fungi.</title>
        <authorList>
            <person name="Stajich J.E."/>
            <person name="Carrillo J."/>
            <person name="Kijimoto T."/>
            <person name="Eskalen A."/>
            <person name="O'Donnell K."/>
            <person name="Kasson M."/>
        </authorList>
    </citation>
    <scope>NUCLEOTIDE SEQUENCE [LARGE SCALE GENOMIC DNA]</scope>
    <source>
        <strain evidence="2">UCR3666</strain>
    </source>
</reference>
<accession>A0A3M2RQA8</accession>
<dbReference type="OrthoDB" id="10249433at2759"/>
<evidence type="ECO:0000259" key="1">
    <source>
        <dbReference type="Pfam" id="PF12697"/>
    </source>
</evidence>
<dbReference type="Gene3D" id="3.40.50.1820">
    <property type="entry name" value="alpha/beta hydrolase"/>
    <property type="match status" value="1"/>
</dbReference>
<name>A0A3M2RQA8_9HYPO</name>
<dbReference type="Proteomes" id="UP000277212">
    <property type="component" value="Unassembled WGS sequence"/>
</dbReference>
<organism evidence="2 3">
    <name type="scientific">Fusarium kuroshium</name>
    <dbReference type="NCBI Taxonomy" id="2010991"/>
    <lineage>
        <taxon>Eukaryota</taxon>
        <taxon>Fungi</taxon>
        <taxon>Dikarya</taxon>
        <taxon>Ascomycota</taxon>
        <taxon>Pezizomycotina</taxon>
        <taxon>Sordariomycetes</taxon>
        <taxon>Hypocreomycetidae</taxon>
        <taxon>Hypocreales</taxon>
        <taxon>Nectriaceae</taxon>
        <taxon>Fusarium</taxon>
        <taxon>Fusarium solani species complex</taxon>
    </lineage>
</organism>
<dbReference type="Pfam" id="PF12697">
    <property type="entry name" value="Abhydrolase_6"/>
    <property type="match status" value="1"/>
</dbReference>
<protein>
    <recommendedName>
        <fullName evidence="1">AB hydrolase-1 domain-containing protein</fullName>
    </recommendedName>
</protein>
<comment type="caution">
    <text evidence="2">The sequence shown here is derived from an EMBL/GenBank/DDBJ whole genome shotgun (WGS) entry which is preliminary data.</text>
</comment>
<sequence length="466" mass="51033">MSSLLVNLTSLLQNAGHHVIALLSRLYELLPSWISRGSYNEQQLSIIATTTIQLLQDGRWGYLRNQFALPLRFLLTETVLEKGWQMITATTGPIQRIGQPVISGGWFLSATVPVHFSRANLALIIQMRSSGKLIGLRVSPLFAAGLAQDWKPPRYAELGAEREVELKLGSKLEVPGILCLPKDSGIFPCVIFLSGSGPCDMDSSVGSVKPFKDIALGLAQHGIASIRFDKATLKHAQKFKNSSTITVGDEYLDQASDAIAQATQHSEIDSERIFIIGHSLGAAVAPFLAQTDERIRGAVLLAAPSQPLHRAYVRQLRYFASLDNEPVEAMQELIAEAEQKADAADSGQVTAAKDLPFGLPVSYWDSIRELDPVGTAQKLKKPMLLLQGSRDYQVTVKDDWVEWERVLGNKDNARLRVFEGLDHCFIKGEGISTPADYDMPGNVDIEVVDDISRWISDVGTGGSASR</sequence>
<dbReference type="InterPro" id="IPR053145">
    <property type="entry name" value="AB_hydrolase_Est10"/>
</dbReference>
<gene>
    <name evidence="2" type="ORF">CDV36_012908</name>
</gene>
<feature type="domain" description="AB hydrolase-1" evidence="1">
    <location>
        <begin position="255"/>
        <end position="425"/>
    </location>
</feature>
<evidence type="ECO:0000313" key="2">
    <source>
        <dbReference type="EMBL" id="RMJ07493.1"/>
    </source>
</evidence>